<accession>A0A4Z1IE11</accession>
<gene>
    <name evidence="2" type="ORF">BCON_0098g00250</name>
</gene>
<reference evidence="2 3" key="1">
    <citation type="submission" date="2017-12" db="EMBL/GenBank/DDBJ databases">
        <title>Comparative genomics of Botrytis spp.</title>
        <authorList>
            <person name="Valero-Jimenez C.A."/>
            <person name="Tapia P."/>
            <person name="Veloso J."/>
            <person name="Silva-Moreno E."/>
            <person name="Staats M."/>
            <person name="Valdes J.H."/>
            <person name="Van Kan J.A.L."/>
        </authorList>
    </citation>
    <scope>NUCLEOTIDE SEQUENCE [LARGE SCALE GENOMIC DNA]</scope>
    <source>
        <strain evidence="2 3">MUCL11595</strain>
    </source>
</reference>
<protein>
    <submittedName>
        <fullName evidence="2">Uncharacterized protein</fullName>
    </submittedName>
</protein>
<evidence type="ECO:0000313" key="3">
    <source>
        <dbReference type="Proteomes" id="UP000297527"/>
    </source>
</evidence>
<sequence>MNETSRERRIFFRPPVRSSLHLIKSTNTPPLKESQEETPVCVAEYRVAVRDDNIASQNPPVLLRSSQKTHSRSEDSCNVL</sequence>
<feature type="region of interest" description="Disordered" evidence="1">
    <location>
        <begin position="58"/>
        <end position="80"/>
    </location>
</feature>
<feature type="compositionally biased region" description="Polar residues" evidence="1">
    <location>
        <begin position="58"/>
        <end position="68"/>
    </location>
</feature>
<name>A0A4Z1IE11_9HELO</name>
<proteinExistence type="predicted"/>
<keyword evidence="3" id="KW-1185">Reference proteome</keyword>
<organism evidence="2 3">
    <name type="scientific">Botryotinia convoluta</name>
    <dbReference type="NCBI Taxonomy" id="54673"/>
    <lineage>
        <taxon>Eukaryota</taxon>
        <taxon>Fungi</taxon>
        <taxon>Dikarya</taxon>
        <taxon>Ascomycota</taxon>
        <taxon>Pezizomycotina</taxon>
        <taxon>Leotiomycetes</taxon>
        <taxon>Helotiales</taxon>
        <taxon>Sclerotiniaceae</taxon>
        <taxon>Botryotinia</taxon>
    </lineage>
</organism>
<dbReference type="AlphaFoldDB" id="A0A4Z1IE11"/>
<evidence type="ECO:0000256" key="1">
    <source>
        <dbReference type="SAM" id="MobiDB-lite"/>
    </source>
</evidence>
<comment type="caution">
    <text evidence="2">The sequence shown here is derived from an EMBL/GenBank/DDBJ whole genome shotgun (WGS) entry which is preliminary data.</text>
</comment>
<evidence type="ECO:0000313" key="2">
    <source>
        <dbReference type="EMBL" id="TGO55003.1"/>
    </source>
</evidence>
<dbReference type="EMBL" id="PQXN01000098">
    <property type="protein sequence ID" value="TGO55003.1"/>
    <property type="molecule type" value="Genomic_DNA"/>
</dbReference>
<feature type="compositionally biased region" description="Basic and acidic residues" evidence="1">
    <location>
        <begin position="71"/>
        <end position="80"/>
    </location>
</feature>
<dbReference type="Proteomes" id="UP000297527">
    <property type="component" value="Unassembled WGS sequence"/>
</dbReference>